<accession>A0A8S1AZH3</accession>
<dbReference type="OrthoDB" id="7443627at2759"/>
<dbReference type="EMBL" id="CADEBC010000542">
    <property type="protein sequence ID" value="CAB3251073.1"/>
    <property type="molecule type" value="Genomic_DNA"/>
</dbReference>
<sequence length="77" mass="8334">MGYRLSVFFCIMLIVIVAANPFEQIGLGREKRDVMDSTKNAATEVAKTLNDAGEAVVNVFKPTEKSTIDKIADAVNG</sequence>
<keyword evidence="1" id="KW-0732">Signal</keyword>
<dbReference type="Proteomes" id="UP000494106">
    <property type="component" value="Unassembled WGS sequence"/>
</dbReference>
<organism evidence="2 3">
    <name type="scientific">Arctia plantaginis</name>
    <name type="common">Wood tiger moth</name>
    <name type="synonym">Phalaena plantaginis</name>
    <dbReference type="NCBI Taxonomy" id="874455"/>
    <lineage>
        <taxon>Eukaryota</taxon>
        <taxon>Metazoa</taxon>
        <taxon>Ecdysozoa</taxon>
        <taxon>Arthropoda</taxon>
        <taxon>Hexapoda</taxon>
        <taxon>Insecta</taxon>
        <taxon>Pterygota</taxon>
        <taxon>Neoptera</taxon>
        <taxon>Endopterygota</taxon>
        <taxon>Lepidoptera</taxon>
        <taxon>Glossata</taxon>
        <taxon>Ditrysia</taxon>
        <taxon>Noctuoidea</taxon>
        <taxon>Erebidae</taxon>
        <taxon>Arctiinae</taxon>
        <taxon>Arctia</taxon>
    </lineage>
</organism>
<keyword evidence="3" id="KW-1185">Reference proteome</keyword>
<comment type="caution">
    <text evidence="2">The sequence shown here is derived from an EMBL/GenBank/DDBJ whole genome shotgun (WGS) entry which is preliminary data.</text>
</comment>
<name>A0A8S1AZH3_ARCPL</name>
<evidence type="ECO:0000256" key="1">
    <source>
        <dbReference type="SAM" id="SignalP"/>
    </source>
</evidence>
<dbReference type="AlphaFoldDB" id="A0A8S1AZH3"/>
<proteinExistence type="predicted"/>
<feature type="signal peptide" evidence="1">
    <location>
        <begin position="1"/>
        <end position="19"/>
    </location>
</feature>
<evidence type="ECO:0000313" key="2">
    <source>
        <dbReference type="EMBL" id="CAB3251073.1"/>
    </source>
</evidence>
<evidence type="ECO:0000313" key="3">
    <source>
        <dbReference type="Proteomes" id="UP000494106"/>
    </source>
</evidence>
<reference evidence="2 3" key="1">
    <citation type="submission" date="2020-04" db="EMBL/GenBank/DDBJ databases">
        <authorList>
            <person name="Wallbank WR R."/>
            <person name="Pardo Diaz C."/>
            <person name="Kozak K."/>
            <person name="Martin S."/>
            <person name="Jiggins C."/>
            <person name="Moest M."/>
            <person name="Warren A I."/>
            <person name="Byers J.R.P. K."/>
            <person name="Montejo-Kovacevich G."/>
            <person name="Yen C E."/>
        </authorList>
    </citation>
    <scope>NUCLEOTIDE SEQUENCE [LARGE SCALE GENOMIC DNA]</scope>
</reference>
<feature type="chain" id="PRO_5035800914" evidence="1">
    <location>
        <begin position="20"/>
        <end position="77"/>
    </location>
</feature>
<protein>
    <submittedName>
        <fullName evidence="2">Uncharacterized protein</fullName>
    </submittedName>
</protein>
<gene>
    <name evidence="2" type="ORF">APLA_LOCUS12860</name>
</gene>